<dbReference type="EMBL" id="JANPWB010000009">
    <property type="protein sequence ID" value="KAJ1158868.1"/>
    <property type="molecule type" value="Genomic_DNA"/>
</dbReference>
<dbReference type="Pfam" id="PF00095">
    <property type="entry name" value="WAP"/>
    <property type="match status" value="1"/>
</dbReference>
<keyword evidence="1" id="KW-0732">Signal</keyword>
<dbReference type="InterPro" id="IPR008197">
    <property type="entry name" value="WAP_dom"/>
</dbReference>
<sequence>MKTSGAILLLTVLLGLCTVLPVEGEGSPKGKCTVHDGFCPPQPPGHIGIRCIPDITRITCQDDSGCARDEKCCKLFCNQTCMKAMTGVSPTFNLHLLVLLLV</sequence>
<keyword evidence="4" id="KW-1185">Reference proteome</keyword>
<protein>
    <recommendedName>
        <fullName evidence="2">WAP domain-containing protein</fullName>
    </recommendedName>
</protein>
<comment type="caution">
    <text evidence="3">The sequence shown here is derived from an EMBL/GenBank/DDBJ whole genome shotgun (WGS) entry which is preliminary data.</text>
</comment>
<proteinExistence type="predicted"/>
<dbReference type="PROSITE" id="PS51390">
    <property type="entry name" value="WAP"/>
    <property type="match status" value="1"/>
</dbReference>
<accession>A0AAV7S760</accession>
<name>A0AAV7S760_PLEWA</name>
<evidence type="ECO:0000313" key="3">
    <source>
        <dbReference type="EMBL" id="KAJ1158868.1"/>
    </source>
</evidence>
<dbReference type="SUPFAM" id="SSF57256">
    <property type="entry name" value="Elafin-like"/>
    <property type="match status" value="1"/>
</dbReference>
<dbReference type="InterPro" id="IPR036645">
    <property type="entry name" value="Elafin-like_sf"/>
</dbReference>
<dbReference type="GO" id="GO:0030414">
    <property type="term" value="F:peptidase inhibitor activity"/>
    <property type="evidence" value="ECO:0007669"/>
    <property type="project" value="InterPro"/>
</dbReference>
<reference evidence="3" key="1">
    <citation type="journal article" date="2022" name="bioRxiv">
        <title>Sequencing and chromosome-scale assembly of the giantPleurodeles waltlgenome.</title>
        <authorList>
            <person name="Brown T."/>
            <person name="Elewa A."/>
            <person name="Iarovenko S."/>
            <person name="Subramanian E."/>
            <person name="Araus A.J."/>
            <person name="Petzold A."/>
            <person name="Susuki M."/>
            <person name="Suzuki K.-i.T."/>
            <person name="Hayashi T."/>
            <person name="Toyoda A."/>
            <person name="Oliveira C."/>
            <person name="Osipova E."/>
            <person name="Leigh N.D."/>
            <person name="Simon A."/>
            <person name="Yun M.H."/>
        </authorList>
    </citation>
    <scope>NUCLEOTIDE SEQUENCE</scope>
    <source>
        <strain evidence="3">20211129_DDA</strain>
        <tissue evidence="3">Liver</tissue>
    </source>
</reference>
<gene>
    <name evidence="3" type="ORF">NDU88_011541</name>
</gene>
<dbReference type="Proteomes" id="UP001066276">
    <property type="component" value="Chromosome 5"/>
</dbReference>
<dbReference type="Gene3D" id="4.10.75.10">
    <property type="entry name" value="Elafin-like"/>
    <property type="match status" value="1"/>
</dbReference>
<feature type="signal peptide" evidence="1">
    <location>
        <begin position="1"/>
        <end position="24"/>
    </location>
</feature>
<organism evidence="3 4">
    <name type="scientific">Pleurodeles waltl</name>
    <name type="common">Iberian ribbed newt</name>
    <dbReference type="NCBI Taxonomy" id="8319"/>
    <lineage>
        <taxon>Eukaryota</taxon>
        <taxon>Metazoa</taxon>
        <taxon>Chordata</taxon>
        <taxon>Craniata</taxon>
        <taxon>Vertebrata</taxon>
        <taxon>Euteleostomi</taxon>
        <taxon>Amphibia</taxon>
        <taxon>Batrachia</taxon>
        <taxon>Caudata</taxon>
        <taxon>Salamandroidea</taxon>
        <taxon>Salamandridae</taxon>
        <taxon>Pleurodelinae</taxon>
        <taxon>Pleurodeles</taxon>
    </lineage>
</organism>
<evidence type="ECO:0000313" key="4">
    <source>
        <dbReference type="Proteomes" id="UP001066276"/>
    </source>
</evidence>
<feature type="domain" description="WAP" evidence="2">
    <location>
        <begin position="32"/>
        <end position="85"/>
    </location>
</feature>
<evidence type="ECO:0000256" key="1">
    <source>
        <dbReference type="SAM" id="SignalP"/>
    </source>
</evidence>
<evidence type="ECO:0000259" key="2">
    <source>
        <dbReference type="PROSITE" id="PS51390"/>
    </source>
</evidence>
<dbReference type="GO" id="GO:0005576">
    <property type="term" value="C:extracellular region"/>
    <property type="evidence" value="ECO:0007669"/>
    <property type="project" value="InterPro"/>
</dbReference>
<feature type="chain" id="PRO_5043529646" description="WAP domain-containing protein" evidence="1">
    <location>
        <begin position="25"/>
        <end position="102"/>
    </location>
</feature>
<dbReference type="AlphaFoldDB" id="A0AAV7S760"/>